<dbReference type="InterPro" id="IPR004358">
    <property type="entry name" value="Sig_transdc_His_kin-like_C"/>
</dbReference>
<dbReference type="PROSITE" id="PS50109">
    <property type="entry name" value="HIS_KIN"/>
    <property type="match status" value="1"/>
</dbReference>
<dbReference type="Gene3D" id="1.10.287.130">
    <property type="match status" value="1"/>
</dbReference>
<dbReference type="InterPro" id="IPR005467">
    <property type="entry name" value="His_kinase_dom"/>
</dbReference>
<name>A0A9D2B3G5_9FIRM</name>
<dbReference type="SMART" id="SM00388">
    <property type="entry name" value="HisKA"/>
    <property type="match status" value="1"/>
</dbReference>
<evidence type="ECO:0000256" key="4">
    <source>
        <dbReference type="ARBA" id="ARBA00022553"/>
    </source>
</evidence>
<dbReference type="SMART" id="SM00387">
    <property type="entry name" value="HATPase_c"/>
    <property type="match status" value="1"/>
</dbReference>
<proteinExistence type="predicted"/>
<protein>
    <recommendedName>
        <fullName evidence="3">histidine kinase</fullName>
        <ecNumber evidence="3">2.7.13.3</ecNumber>
    </recommendedName>
</protein>
<dbReference type="FunFam" id="3.30.565.10:FF:000006">
    <property type="entry name" value="Sensor histidine kinase WalK"/>
    <property type="match status" value="1"/>
</dbReference>
<dbReference type="InterPro" id="IPR003661">
    <property type="entry name" value="HisK_dim/P_dom"/>
</dbReference>
<dbReference type="GO" id="GO:0000155">
    <property type="term" value="F:phosphorelay sensor kinase activity"/>
    <property type="evidence" value="ECO:0007669"/>
    <property type="project" value="InterPro"/>
</dbReference>
<evidence type="ECO:0000256" key="7">
    <source>
        <dbReference type="ARBA" id="ARBA00023012"/>
    </source>
</evidence>
<keyword evidence="8" id="KW-0472">Membrane</keyword>
<accession>A0A9D2B3G5</accession>
<dbReference type="CDD" id="cd00075">
    <property type="entry name" value="HATPase"/>
    <property type="match status" value="1"/>
</dbReference>
<organism evidence="10 11">
    <name type="scientific">Candidatus Blautia gallistercoris</name>
    <dbReference type="NCBI Taxonomy" id="2838490"/>
    <lineage>
        <taxon>Bacteria</taxon>
        <taxon>Bacillati</taxon>
        <taxon>Bacillota</taxon>
        <taxon>Clostridia</taxon>
        <taxon>Lachnospirales</taxon>
        <taxon>Lachnospiraceae</taxon>
        <taxon>Blautia</taxon>
    </lineage>
</organism>
<dbReference type="EC" id="2.7.13.3" evidence="3"/>
<keyword evidence="6 10" id="KW-0418">Kinase</keyword>
<dbReference type="PRINTS" id="PR00344">
    <property type="entry name" value="BCTRLSENSOR"/>
</dbReference>
<dbReference type="AlphaFoldDB" id="A0A9D2B3G5"/>
<evidence type="ECO:0000313" key="10">
    <source>
        <dbReference type="EMBL" id="HIX59798.1"/>
    </source>
</evidence>
<dbReference type="Proteomes" id="UP000886817">
    <property type="component" value="Unassembled WGS sequence"/>
</dbReference>
<dbReference type="InterPro" id="IPR036890">
    <property type="entry name" value="HATPase_C_sf"/>
</dbReference>
<evidence type="ECO:0000313" key="11">
    <source>
        <dbReference type="Proteomes" id="UP000886817"/>
    </source>
</evidence>
<feature type="transmembrane region" description="Helical" evidence="8">
    <location>
        <begin position="12"/>
        <end position="36"/>
    </location>
</feature>
<evidence type="ECO:0000256" key="2">
    <source>
        <dbReference type="ARBA" id="ARBA00004370"/>
    </source>
</evidence>
<evidence type="ECO:0000256" key="5">
    <source>
        <dbReference type="ARBA" id="ARBA00022679"/>
    </source>
</evidence>
<dbReference type="EMBL" id="DXEX01000189">
    <property type="protein sequence ID" value="HIX59798.1"/>
    <property type="molecule type" value="Genomic_DNA"/>
</dbReference>
<keyword evidence="8" id="KW-0812">Transmembrane</keyword>
<dbReference type="PANTHER" id="PTHR43547:SF2">
    <property type="entry name" value="HYBRID SIGNAL TRANSDUCTION HISTIDINE KINASE C"/>
    <property type="match status" value="1"/>
</dbReference>
<keyword evidence="4" id="KW-0597">Phosphoprotein</keyword>
<reference evidence="10" key="1">
    <citation type="journal article" date="2021" name="PeerJ">
        <title>Extensive microbial diversity within the chicken gut microbiome revealed by metagenomics and culture.</title>
        <authorList>
            <person name="Gilroy R."/>
            <person name="Ravi A."/>
            <person name="Getino M."/>
            <person name="Pursley I."/>
            <person name="Horton D.L."/>
            <person name="Alikhan N.F."/>
            <person name="Baker D."/>
            <person name="Gharbi K."/>
            <person name="Hall N."/>
            <person name="Watson M."/>
            <person name="Adriaenssens E.M."/>
            <person name="Foster-Nyarko E."/>
            <person name="Jarju S."/>
            <person name="Secka A."/>
            <person name="Antonio M."/>
            <person name="Oren A."/>
            <person name="Chaudhuri R.R."/>
            <person name="La Ragione R."/>
            <person name="Hildebrand F."/>
            <person name="Pallen M.J."/>
        </authorList>
    </citation>
    <scope>NUCLEOTIDE SEQUENCE</scope>
    <source>
        <strain evidence="10">ChiSjej1B19-8411</strain>
    </source>
</reference>
<comment type="subcellular location">
    <subcellularLocation>
        <location evidence="2">Membrane</location>
    </subcellularLocation>
</comment>
<dbReference type="GO" id="GO:0016020">
    <property type="term" value="C:membrane"/>
    <property type="evidence" value="ECO:0007669"/>
    <property type="project" value="UniProtKB-SubCell"/>
</dbReference>
<dbReference type="InterPro" id="IPR036097">
    <property type="entry name" value="HisK_dim/P_sf"/>
</dbReference>
<evidence type="ECO:0000259" key="9">
    <source>
        <dbReference type="PROSITE" id="PS50109"/>
    </source>
</evidence>
<feature type="domain" description="Histidine kinase" evidence="9">
    <location>
        <begin position="215"/>
        <end position="430"/>
    </location>
</feature>
<evidence type="ECO:0000256" key="8">
    <source>
        <dbReference type="SAM" id="Phobius"/>
    </source>
</evidence>
<evidence type="ECO:0000256" key="3">
    <source>
        <dbReference type="ARBA" id="ARBA00012438"/>
    </source>
</evidence>
<sequence length="434" mass="49339">MYKKLHRQLTFFCTLITGLILCILSLLCFLITAGSLNQREKLTFQSTLDSVYTYLEYQEVLTLQWVRQIEAIHHISLFIYDGGSPLLSQDFQQDSQLSLLKEQALDEARTTYGLDLLLPTSDKLTVHQEFTLKDASGDEWQISAARIPNARGQLGVLILHSLRPARGQLLWLALLFCLADILALLLLWIFSRRFTRRMLRPMEDSARSQHLFIASASHELRSPLSVILSAASALEHAPREKVPHFTAMIRKEGSRMSHLITDMLTLANSDARSLQLHFQPEQLDEILLDTYEKYEALAKKQKISLSLQLPQELLPDCSCDRERMEQVLTILMDNALSYVPEGGRITLALEQKNTSLEIRVIDNGPGIPREEQEKIFERFYRREASRTSRHHYGLGLCIAREILRCHHGSIHAEDTSGGGATFVVQLPLPKALPS</sequence>
<dbReference type="InterPro" id="IPR003594">
    <property type="entry name" value="HATPase_dom"/>
</dbReference>
<feature type="transmembrane region" description="Helical" evidence="8">
    <location>
        <begin position="169"/>
        <end position="190"/>
    </location>
</feature>
<dbReference type="Gene3D" id="3.30.565.10">
    <property type="entry name" value="Histidine kinase-like ATPase, C-terminal domain"/>
    <property type="match status" value="1"/>
</dbReference>
<dbReference type="SUPFAM" id="SSF55874">
    <property type="entry name" value="ATPase domain of HSP90 chaperone/DNA topoisomerase II/histidine kinase"/>
    <property type="match status" value="1"/>
</dbReference>
<dbReference type="Pfam" id="PF02518">
    <property type="entry name" value="HATPase_c"/>
    <property type="match status" value="1"/>
</dbReference>
<dbReference type="CDD" id="cd00082">
    <property type="entry name" value="HisKA"/>
    <property type="match status" value="1"/>
</dbReference>
<dbReference type="SUPFAM" id="SSF47384">
    <property type="entry name" value="Homodimeric domain of signal transducing histidine kinase"/>
    <property type="match status" value="1"/>
</dbReference>
<reference evidence="10" key="2">
    <citation type="submission" date="2021-04" db="EMBL/GenBank/DDBJ databases">
        <authorList>
            <person name="Gilroy R."/>
        </authorList>
    </citation>
    <scope>NUCLEOTIDE SEQUENCE</scope>
    <source>
        <strain evidence="10">ChiSjej1B19-8411</strain>
    </source>
</reference>
<keyword evidence="8" id="KW-1133">Transmembrane helix</keyword>
<dbReference type="Pfam" id="PF00512">
    <property type="entry name" value="HisKA"/>
    <property type="match status" value="1"/>
</dbReference>
<comment type="catalytic activity">
    <reaction evidence="1">
        <text>ATP + protein L-histidine = ADP + protein N-phospho-L-histidine.</text>
        <dbReference type="EC" id="2.7.13.3"/>
    </reaction>
</comment>
<gene>
    <name evidence="10" type="ORF">IAA45_08800</name>
</gene>
<evidence type="ECO:0000256" key="6">
    <source>
        <dbReference type="ARBA" id="ARBA00022777"/>
    </source>
</evidence>
<comment type="caution">
    <text evidence="10">The sequence shown here is derived from an EMBL/GenBank/DDBJ whole genome shotgun (WGS) entry which is preliminary data.</text>
</comment>
<evidence type="ECO:0000256" key="1">
    <source>
        <dbReference type="ARBA" id="ARBA00000085"/>
    </source>
</evidence>
<dbReference type="PANTHER" id="PTHR43547">
    <property type="entry name" value="TWO-COMPONENT HISTIDINE KINASE"/>
    <property type="match status" value="1"/>
</dbReference>
<keyword evidence="7" id="KW-0902">Two-component regulatory system</keyword>
<keyword evidence="5" id="KW-0808">Transferase</keyword>